<evidence type="ECO:0000313" key="3">
    <source>
        <dbReference type="Proteomes" id="UP000540685"/>
    </source>
</evidence>
<organism evidence="2 3">
    <name type="scientific">Streptosporangium becharense</name>
    <dbReference type="NCBI Taxonomy" id="1816182"/>
    <lineage>
        <taxon>Bacteria</taxon>
        <taxon>Bacillati</taxon>
        <taxon>Actinomycetota</taxon>
        <taxon>Actinomycetes</taxon>
        <taxon>Streptosporangiales</taxon>
        <taxon>Streptosporangiaceae</taxon>
        <taxon>Streptosporangium</taxon>
    </lineage>
</organism>
<accession>A0A7W9MHJ0</accession>
<dbReference type="RefSeq" id="WP_184548910.1">
    <property type="nucleotide sequence ID" value="NZ_JACHMP010000001.1"/>
</dbReference>
<keyword evidence="3" id="KW-1185">Reference proteome</keyword>
<dbReference type="EMBL" id="JACHMP010000001">
    <property type="protein sequence ID" value="MBB5820975.1"/>
    <property type="molecule type" value="Genomic_DNA"/>
</dbReference>
<name>A0A7W9MHJ0_9ACTN</name>
<protein>
    <recommendedName>
        <fullName evidence="1">DUF4365 domain-containing protein</fullName>
    </recommendedName>
</protein>
<dbReference type="AlphaFoldDB" id="A0A7W9MHJ0"/>
<comment type="caution">
    <text evidence="2">The sequence shown here is derived from an EMBL/GenBank/DDBJ whole genome shotgun (WGS) entry which is preliminary data.</text>
</comment>
<dbReference type="Pfam" id="PF14280">
    <property type="entry name" value="DUF4365"/>
    <property type="match status" value="1"/>
</dbReference>
<evidence type="ECO:0000259" key="1">
    <source>
        <dbReference type="Pfam" id="PF14280"/>
    </source>
</evidence>
<proteinExistence type="predicted"/>
<sequence length="321" mass="36322">MPEPSWRTERLGIIAAEQSIIKAGCMWRETLMHDVGIDGQIEHCTPEGLPTGRVVAVQAKSGSSYFKQSDERGVIFHPKERHRKYWESFPLPVILFLYDPGEDRGIWTDARQQLRSNPGSPIIVPFSSSFDPAAVLRALESEGPLPIGEFNPDQIVGQLIGFSTKSKLFDITYFDLLVHGLTDIGRSIHFSADLAYAIAAHNDLIRDEPIGTITYTPHEREFIDGYATFLIANDIARLDYDAWRRLKSDGIFGTFISPLTSRGCKVIERIHFLDKQLAAGPPSGYHQVAMDRTRLFDYRGALERAERVTMFKDEYSHLQHK</sequence>
<dbReference type="Proteomes" id="UP000540685">
    <property type="component" value="Unassembled WGS sequence"/>
</dbReference>
<feature type="domain" description="DUF4365" evidence="1">
    <location>
        <begin position="9"/>
        <end position="135"/>
    </location>
</feature>
<evidence type="ECO:0000313" key="2">
    <source>
        <dbReference type="EMBL" id="MBB5820975.1"/>
    </source>
</evidence>
<dbReference type="InterPro" id="IPR025375">
    <property type="entry name" value="DUF4365"/>
</dbReference>
<gene>
    <name evidence="2" type="ORF">F4562_004037</name>
</gene>
<reference evidence="2 3" key="1">
    <citation type="submission" date="2020-08" db="EMBL/GenBank/DDBJ databases">
        <title>Sequencing the genomes of 1000 actinobacteria strains.</title>
        <authorList>
            <person name="Klenk H.-P."/>
        </authorList>
    </citation>
    <scope>NUCLEOTIDE SEQUENCE [LARGE SCALE GENOMIC DNA]</scope>
    <source>
        <strain evidence="2 3">DSM 46887</strain>
    </source>
</reference>